<name>A0A511J8F5_9CELL</name>
<evidence type="ECO:0000256" key="2">
    <source>
        <dbReference type="SAM" id="SignalP"/>
    </source>
</evidence>
<organism evidence="3 4">
    <name type="scientific">Cellulomonas composti</name>
    <dbReference type="NCBI Taxonomy" id="266130"/>
    <lineage>
        <taxon>Bacteria</taxon>
        <taxon>Bacillati</taxon>
        <taxon>Actinomycetota</taxon>
        <taxon>Actinomycetes</taxon>
        <taxon>Micrococcales</taxon>
        <taxon>Cellulomonadaceae</taxon>
        <taxon>Cellulomonas</taxon>
    </lineage>
</organism>
<dbReference type="RefSeq" id="WP_146841893.1">
    <property type="nucleotide sequence ID" value="NZ_BJWG01000003.1"/>
</dbReference>
<reference evidence="3 4" key="1">
    <citation type="submission" date="2019-07" db="EMBL/GenBank/DDBJ databases">
        <title>Whole genome shotgun sequence of Cellulomonas composti NBRC 100758.</title>
        <authorList>
            <person name="Hosoyama A."/>
            <person name="Uohara A."/>
            <person name="Ohji S."/>
            <person name="Ichikawa N."/>
        </authorList>
    </citation>
    <scope>NUCLEOTIDE SEQUENCE [LARGE SCALE GENOMIC DNA]</scope>
    <source>
        <strain evidence="3 4">NBRC 100758</strain>
    </source>
</reference>
<dbReference type="OrthoDB" id="6646510at2"/>
<evidence type="ECO:0008006" key="5">
    <source>
        <dbReference type="Google" id="ProtNLM"/>
    </source>
</evidence>
<feature type="signal peptide" evidence="2">
    <location>
        <begin position="1"/>
        <end position="26"/>
    </location>
</feature>
<accession>A0A511J8F5</accession>
<gene>
    <name evidence="3" type="ORF">CCO02nite_09390</name>
</gene>
<protein>
    <recommendedName>
        <fullName evidence="5">Secreted protein</fullName>
    </recommendedName>
</protein>
<keyword evidence="4" id="KW-1185">Reference proteome</keyword>
<evidence type="ECO:0000256" key="1">
    <source>
        <dbReference type="SAM" id="MobiDB-lite"/>
    </source>
</evidence>
<dbReference type="EMBL" id="BJWG01000003">
    <property type="protein sequence ID" value="GEL94281.1"/>
    <property type="molecule type" value="Genomic_DNA"/>
</dbReference>
<feature type="region of interest" description="Disordered" evidence="1">
    <location>
        <begin position="38"/>
        <end position="59"/>
    </location>
</feature>
<comment type="caution">
    <text evidence="3">The sequence shown here is derived from an EMBL/GenBank/DDBJ whole genome shotgun (WGS) entry which is preliminary data.</text>
</comment>
<evidence type="ECO:0000313" key="4">
    <source>
        <dbReference type="Proteomes" id="UP000321720"/>
    </source>
</evidence>
<dbReference type="Proteomes" id="UP000321720">
    <property type="component" value="Unassembled WGS sequence"/>
</dbReference>
<sequence length="900" mass="93746">MRRQRWGAAFVVALVLGGLAPAAARAADGEPSVGLATLSPGDVRVSSDEGGSTVSWQPDEPLPYGDARVEFALDGTLLGVPTAFGGAYILRVPGRTDVVAARVQVVLGGRVLAGPDEGAATPRAQAKVPAVTEVLTKDPGVRGSYGITSFGYTLPSVKLPEMPAKVEMVGQVVAPVGAPGKRPVVLFLHGRHTTCYKVGSDDMSIDWPCRGSWKPVPSYLGYTQAQRLLASQGYVTVSISANGINGQDGDLLDAGADARAILVRAHLNLLADWNAGKGTGPSQRTTLRGHLAMDKVMTVGHSRGGEGVQRAALQAAAGDRFSIAGQVLVAPTDFGQQVAVGVPTTVLLPYCDGDVSDLQGQMYVDQGARDADGDRALKSAVLVIGANHNYFNSQWTPGTASAPAWDDWWDPADAVCGDSAPQRLTATEQRAVGATYIAAAARTYLTSDASAVPLLDGTPVRAASAGDAVVLSHVVGGKRSTLVVPGTRGTVTPSAGMTSTLCTGADTGLGGTICGRDHGSPHWSPQAWSWADPAPSLLRLRWSAKGALATIPVDLDLRYRRYLDLRLVAPPQSTTPSVEVVFRDRSGKTRASVPLRQATPLPTTMTGHEWAQNVRVAFPAGIDRASITSIALRSTSSAGTLYVLDVSAAARGTASSIGVRDVVRLDLPAATTFDAGSDGDQTGYVRVPVVGSSSVAARVVAYAIGSTDGSVKRRVMTVRPGQKYLDVPFHYSGDDAYVDEGSPFPSAYLALRATRNAVVDSYVGTVSTRSNTPRPTVEVVDPDATAVPGESLEWHIRLTEPMTQELYLTVSFAAPTGSELTVGDLLPGWVSGRTGASASTPLSEAGLEVLVVVPAYSTGGLIEVPVRRGVTFTGTRSTTLVVDTSQFGPASLTLHGDVTA</sequence>
<dbReference type="SUPFAM" id="SSF53474">
    <property type="entry name" value="alpha/beta-Hydrolases"/>
    <property type="match status" value="1"/>
</dbReference>
<proteinExistence type="predicted"/>
<dbReference type="AlphaFoldDB" id="A0A511J8F5"/>
<feature type="chain" id="PRO_5022118073" description="Secreted protein" evidence="2">
    <location>
        <begin position="27"/>
        <end position="900"/>
    </location>
</feature>
<dbReference type="Gene3D" id="3.40.50.1820">
    <property type="entry name" value="alpha/beta hydrolase"/>
    <property type="match status" value="1"/>
</dbReference>
<dbReference type="InterPro" id="IPR029058">
    <property type="entry name" value="AB_hydrolase_fold"/>
</dbReference>
<evidence type="ECO:0000313" key="3">
    <source>
        <dbReference type="EMBL" id="GEL94281.1"/>
    </source>
</evidence>
<keyword evidence="2" id="KW-0732">Signal</keyword>